<organism evidence="3 4">
    <name type="scientific">Linderina pennispora</name>
    <dbReference type="NCBI Taxonomy" id="61395"/>
    <lineage>
        <taxon>Eukaryota</taxon>
        <taxon>Fungi</taxon>
        <taxon>Fungi incertae sedis</taxon>
        <taxon>Zoopagomycota</taxon>
        <taxon>Kickxellomycotina</taxon>
        <taxon>Kickxellomycetes</taxon>
        <taxon>Kickxellales</taxon>
        <taxon>Kickxellaceae</taxon>
        <taxon>Linderina</taxon>
    </lineage>
</organism>
<evidence type="ECO:0000313" key="3">
    <source>
        <dbReference type="EMBL" id="ORX72151.1"/>
    </source>
</evidence>
<dbReference type="InterPro" id="IPR011990">
    <property type="entry name" value="TPR-like_helical_dom_sf"/>
</dbReference>
<dbReference type="NCBIfam" id="TIGR00756">
    <property type="entry name" value="PPR"/>
    <property type="match status" value="1"/>
</dbReference>
<protein>
    <recommendedName>
        <fullName evidence="5">Pentacotripeptide-repeat region of PRORP domain-containing protein</fullName>
    </recommendedName>
</protein>
<sequence>MQGAETSEITLEILSSVLQVYVMAEDFEEAVSVSKRIRAIVKEGVDNGDAEIPTRETYSCMIKAYCAYGQPNEALRALEEMRIHKVHASTETYTTLLKSMSSPAESRRSEAHYRSGQCRQQYACQWTGWQQQSAIAAGHCLLQCPDRGIRACRQPRARAAGVGDDATARREAR</sequence>
<keyword evidence="4" id="KW-1185">Reference proteome</keyword>
<dbReference type="PANTHER" id="PTHR47936:SF1">
    <property type="entry name" value="PENTATRICOPEPTIDE REPEAT-CONTAINING PROTEIN GUN1, CHLOROPLASTIC"/>
    <property type="match status" value="1"/>
</dbReference>
<dbReference type="AlphaFoldDB" id="A0A1Y1WF29"/>
<evidence type="ECO:0000313" key="4">
    <source>
        <dbReference type="Proteomes" id="UP000193922"/>
    </source>
</evidence>
<proteinExistence type="predicted"/>
<evidence type="ECO:0000256" key="2">
    <source>
        <dbReference type="PROSITE-ProRule" id="PRU00708"/>
    </source>
</evidence>
<dbReference type="EMBL" id="MCFD01000003">
    <property type="protein sequence ID" value="ORX72151.1"/>
    <property type="molecule type" value="Genomic_DNA"/>
</dbReference>
<dbReference type="Gene3D" id="1.25.40.10">
    <property type="entry name" value="Tetratricopeptide repeat domain"/>
    <property type="match status" value="1"/>
</dbReference>
<keyword evidence="1" id="KW-0677">Repeat</keyword>
<dbReference type="GeneID" id="63799728"/>
<dbReference type="OrthoDB" id="185373at2759"/>
<evidence type="ECO:0000256" key="1">
    <source>
        <dbReference type="ARBA" id="ARBA00022737"/>
    </source>
</evidence>
<dbReference type="Pfam" id="PF13041">
    <property type="entry name" value="PPR_2"/>
    <property type="match status" value="1"/>
</dbReference>
<dbReference type="PANTHER" id="PTHR47936">
    <property type="entry name" value="PPR_LONG DOMAIN-CONTAINING PROTEIN"/>
    <property type="match status" value="1"/>
</dbReference>
<dbReference type="RefSeq" id="XP_040745575.1">
    <property type="nucleotide sequence ID" value="XM_040883080.1"/>
</dbReference>
<dbReference type="InterPro" id="IPR002885">
    <property type="entry name" value="PPR_rpt"/>
</dbReference>
<feature type="repeat" description="PPR" evidence="2">
    <location>
        <begin position="54"/>
        <end position="88"/>
    </location>
</feature>
<name>A0A1Y1WF29_9FUNG</name>
<dbReference type="PROSITE" id="PS51375">
    <property type="entry name" value="PPR"/>
    <property type="match status" value="1"/>
</dbReference>
<gene>
    <name evidence="3" type="ORF">DL89DRAFT_109181</name>
</gene>
<comment type="caution">
    <text evidence="3">The sequence shown here is derived from an EMBL/GenBank/DDBJ whole genome shotgun (WGS) entry which is preliminary data.</text>
</comment>
<accession>A0A1Y1WF29</accession>
<reference evidence="3 4" key="1">
    <citation type="submission" date="2016-07" db="EMBL/GenBank/DDBJ databases">
        <title>Pervasive Adenine N6-methylation of Active Genes in Fungi.</title>
        <authorList>
            <consortium name="DOE Joint Genome Institute"/>
            <person name="Mondo S.J."/>
            <person name="Dannebaum R.O."/>
            <person name="Kuo R.C."/>
            <person name="Labutti K."/>
            <person name="Haridas S."/>
            <person name="Kuo A."/>
            <person name="Salamov A."/>
            <person name="Ahrendt S.R."/>
            <person name="Lipzen A."/>
            <person name="Sullivan W."/>
            <person name="Andreopoulos W.B."/>
            <person name="Clum A."/>
            <person name="Lindquist E."/>
            <person name="Daum C."/>
            <person name="Ramamoorthy G.K."/>
            <person name="Gryganskyi A."/>
            <person name="Culley D."/>
            <person name="Magnuson J.K."/>
            <person name="James T.Y."/>
            <person name="O'Malley M.A."/>
            <person name="Stajich J.E."/>
            <person name="Spatafora J.W."/>
            <person name="Visel A."/>
            <person name="Grigoriev I.V."/>
        </authorList>
    </citation>
    <scope>NUCLEOTIDE SEQUENCE [LARGE SCALE GENOMIC DNA]</scope>
    <source>
        <strain evidence="3 4">ATCC 12442</strain>
    </source>
</reference>
<dbReference type="Proteomes" id="UP000193922">
    <property type="component" value="Unassembled WGS sequence"/>
</dbReference>
<evidence type="ECO:0008006" key="5">
    <source>
        <dbReference type="Google" id="ProtNLM"/>
    </source>
</evidence>